<dbReference type="PANTHER" id="PTHR23416">
    <property type="entry name" value="SIALIC ACID SYNTHASE-RELATED"/>
    <property type="match status" value="1"/>
</dbReference>
<proteinExistence type="inferred from homology"/>
<dbReference type="InterPro" id="IPR001451">
    <property type="entry name" value="Hexapep"/>
</dbReference>
<dbReference type="InterPro" id="IPR011004">
    <property type="entry name" value="Trimer_LpxA-like_sf"/>
</dbReference>
<dbReference type="PANTHER" id="PTHR23416:SF23">
    <property type="entry name" value="ACETYLTRANSFERASE C18B11.09C-RELATED"/>
    <property type="match status" value="1"/>
</dbReference>
<dbReference type="InterPro" id="IPR051159">
    <property type="entry name" value="Hexapeptide_acetyltransf"/>
</dbReference>
<reference evidence="5" key="1">
    <citation type="submission" date="2018-06" db="EMBL/GenBank/DDBJ databases">
        <authorList>
            <person name="Ashton P.M."/>
            <person name="Dallman T."/>
            <person name="Nair S."/>
            <person name="De Pinna E."/>
            <person name="Peters T."/>
            <person name="Grant K."/>
        </authorList>
    </citation>
    <scope>NUCLEOTIDE SEQUENCE [LARGE SCALE GENOMIC DNA]</scope>
    <source>
        <strain evidence="5">318584</strain>
    </source>
</reference>
<dbReference type="Gene3D" id="2.160.10.10">
    <property type="entry name" value="Hexapeptide repeat proteins"/>
    <property type="match status" value="1"/>
</dbReference>
<sequence length="169" mass="18362">MLDILRYYCFFFFGKKVRTACILFNSCLISKRKRYALLRKIGVSVNTQSTIIEPFYFEQGRIILIGSVFINANCVFLDAGEITIGNNTAIGPGVVLTTVTHHTSPNKRPKGTICKPIHIGNNVWIGANSTVLPGVTIGDNSVIAANSMVNTNVPSDPLYAGSPATLKNI</sequence>
<organism evidence="5">
    <name type="scientific">Salmonella enterica subsp. salamae</name>
    <dbReference type="NCBI Taxonomy" id="59202"/>
    <lineage>
        <taxon>Bacteria</taxon>
        <taxon>Pseudomonadati</taxon>
        <taxon>Pseudomonadota</taxon>
        <taxon>Gammaproteobacteria</taxon>
        <taxon>Enterobacterales</taxon>
        <taxon>Enterobacteriaceae</taxon>
        <taxon>Salmonella</taxon>
    </lineage>
</organism>
<evidence type="ECO:0000256" key="4">
    <source>
        <dbReference type="ARBA" id="ARBA00023315"/>
    </source>
</evidence>
<gene>
    <name evidence="5" type="ORF">DNU24_21480</name>
</gene>
<comment type="similarity">
    <text evidence="1">Belongs to the transferase hexapeptide repeat family.</text>
</comment>
<evidence type="ECO:0000256" key="2">
    <source>
        <dbReference type="ARBA" id="ARBA00022679"/>
    </source>
</evidence>
<comment type="caution">
    <text evidence="5">The sequence shown here is derived from an EMBL/GenBank/DDBJ whole genome shotgun (WGS) entry which is preliminary data.</text>
</comment>
<dbReference type="EMBL" id="AAIYKG010000031">
    <property type="protein sequence ID" value="ECJ4508179.1"/>
    <property type="molecule type" value="Genomic_DNA"/>
</dbReference>
<protein>
    <submittedName>
        <fullName evidence="5">Acetyltransferase</fullName>
    </submittedName>
</protein>
<evidence type="ECO:0000313" key="5">
    <source>
        <dbReference type="EMBL" id="ECJ4508179.1"/>
    </source>
</evidence>
<dbReference type="Pfam" id="PF00132">
    <property type="entry name" value="Hexapep"/>
    <property type="match status" value="1"/>
</dbReference>
<keyword evidence="3" id="KW-0677">Repeat</keyword>
<dbReference type="AlphaFoldDB" id="A0A5Y3XEJ5"/>
<evidence type="ECO:0000256" key="3">
    <source>
        <dbReference type="ARBA" id="ARBA00022737"/>
    </source>
</evidence>
<keyword evidence="2 5" id="KW-0808">Transferase</keyword>
<dbReference type="PROSITE" id="PS00101">
    <property type="entry name" value="HEXAPEP_TRANSFERASES"/>
    <property type="match status" value="1"/>
</dbReference>
<name>A0A5Y3XEJ5_SALER</name>
<dbReference type="InterPro" id="IPR018357">
    <property type="entry name" value="Hexapep_transf_CS"/>
</dbReference>
<keyword evidence="4" id="KW-0012">Acyltransferase</keyword>
<evidence type="ECO:0000256" key="1">
    <source>
        <dbReference type="ARBA" id="ARBA00007274"/>
    </source>
</evidence>
<dbReference type="SUPFAM" id="SSF51161">
    <property type="entry name" value="Trimeric LpxA-like enzymes"/>
    <property type="match status" value="1"/>
</dbReference>
<accession>A0A5Y3XEJ5</accession>
<dbReference type="Proteomes" id="UP000839747">
    <property type="component" value="Unassembled WGS sequence"/>
</dbReference>
<dbReference type="GO" id="GO:0008374">
    <property type="term" value="F:O-acyltransferase activity"/>
    <property type="evidence" value="ECO:0007669"/>
    <property type="project" value="TreeGrafter"/>
</dbReference>